<dbReference type="Proteomes" id="UP000326396">
    <property type="component" value="Linkage Group LG5"/>
</dbReference>
<dbReference type="Pfam" id="PF16415">
    <property type="entry name" value="CNOT1_CAF1_bind"/>
    <property type="match status" value="1"/>
</dbReference>
<dbReference type="Gene3D" id="1.25.40.180">
    <property type="match status" value="1"/>
</dbReference>
<proteinExistence type="predicted"/>
<feature type="domain" description="CCR4-NOT transcription complex subunit 1 CAF1-binding" evidence="2">
    <location>
        <begin position="139"/>
        <end position="243"/>
    </location>
</feature>
<dbReference type="PANTHER" id="PTHR13162">
    <property type="entry name" value="CCR4-NOT TRANSCRIPTION COMPLEX"/>
    <property type="match status" value="1"/>
</dbReference>
<dbReference type="PANTHER" id="PTHR13162:SF8">
    <property type="entry name" value="CCR4-NOT TRANSCRIPTION COMPLEX SUBUNIT 1"/>
    <property type="match status" value="1"/>
</dbReference>
<dbReference type="InterPro" id="IPR040398">
    <property type="entry name" value="Not1"/>
</dbReference>
<protein>
    <recommendedName>
        <fullName evidence="2">CCR4-NOT transcription complex subunit 1 CAF1-binding domain-containing protein</fullName>
    </recommendedName>
</protein>
<reference evidence="3 4" key="1">
    <citation type="submission" date="2019-05" db="EMBL/GenBank/DDBJ databases">
        <title>Mikania micrantha, genome provides insights into the molecular mechanism of rapid growth.</title>
        <authorList>
            <person name="Liu B."/>
        </authorList>
    </citation>
    <scope>NUCLEOTIDE SEQUENCE [LARGE SCALE GENOMIC DNA]</scope>
    <source>
        <strain evidence="3">NLD-2019</strain>
        <tissue evidence="3">Leaf</tissue>
    </source>
</reference>
<keyword evidence="4" id="KW-1185">Reference proteome</keyword>
<name>A0A5N6MLD1_9ASTR</name>
<sequence>MMMVAGLSDGRDTTPPPPQDDGCDSSLTSFVKEELANIEGSECGNGHGVCNMMGSMGHHNENEGIQKSLKLKTQNTLALALSHSLRRQPSTGIQWHKLWRHPFGLQIRSEHSVESARIAGASRIIVADLNANRFSLMWSHSMLVQDYEVDHNEECSLMKNLGGWPGKLTIGRNHVLRANLIDPKALVIEIFMQNIHILESDSNSLEYQAPNPWTMGVLPLLAEIYAIPNLKMNLKFEIEANFGCFERPFDDEYRLLTETSVLEMMEFELKCYSWQGVDLKYFKVMFKSQI</sequence>
<dbReference type="GO" id="GO:0000932">
    <property type="term" value="C:P-body"/>
    <property type="evidence" value="ECO:0007669"/>
    <property type="project" value="TreeGrafter"/>
</dbReference>
<evidence type="ECO:0000259" key="2">
    <source>
        <dbReference type="Pfam" id="PF16415"/>
    </source>
</evidence>
<evidence type="ECO:0000313" key="4">
    <source>
        <dbReference type="Proteomes" id="UP000326396"/>
    </source>
</evidence>
<dbReference type="AlphaFoldDB" id="A0A5N6MLD1"/>
<feature type="region of interest" description="Disordered" evidence="1">
    <location>
        <begin position="1"/>
        <end position="24"/>
    </location>
</feature>
<evidence type="ECO:0000313" key="3">
    <source>
        <dbReference type="EMBL" id="KAD3640094.1"/>
    </source>
</evidence>
<dbReference type="GO" id="GO:0017148">
    <property type="term" value="P:negative regulation of translation"/>
    <property type="evidence" value="ECO:0007669"/>
    <property type="project" value="InterPro"/>
</dbReference>
<evidence type="ECO:0000256" key="1">
    <source>
        <dbReference type="SAM" id="MobiDB-lite"/>
    </source>
</evidence>
<accession>A0A5N6MLD1</accession>
<dbReference type="GO" id="GO:0060090">
    <property type="term" value="F:molecular adaptor activity"/>
    <property type="evidence" value="ECO:0007669"/>
    <property type="project" value="TreeGrafter"/>
</dbReference>
<comment type="caution">
    <text evidence="3">The sequence shown here is derived from an EMBL/GenBank/DDBJ whole genome shotgun (WGS) entry which is preliminary data.</text>
</comment>
<gene>
    <name evidence="3" type="ORF">E3N88_29317</name>
</gene>
<dbReference type="OrthoDB" id="1933107at2759"/>
<dbReference type="GO" id="GO:0030015">
    <property type="term" value="C:CCR4-NOT core complex"/>
    <property type="evidence" value="ECO:0007669"/>
    <property type="project" value="InterPro"/>
</dbReference>
<dbReference type="GO" id="GO:0000288">
    <property type="term" value="P:nuclear-transcribed mRNA catabolic process, deadenylation-dependent decay"/>
    <property type="evidence" value="ECO:0007669"/>
    <property type="project" value="TreeGrafter"/>
</dbReference>
<dbReference type="InterPro" id="IPR032191">
    <property type="entry name" value="CNOT1_CAF1_bind"/>
</dbReference>
<dbReference type="EMBL" id="SZYD01000015">
    <property type="protein sequence ID" value="KAD3640094.1"/>
    <property type="molecule type" value="Genomic_DNA"/>
</dbReference>
<organism evidence="3 4">
    <name type="scientific">Mikania micrantha</name>
    <name type="common">bitter vine</name>
    <dbReference type="NCBI Taxonomy" id="192012"/>
    <lineage>
        <taxon>Eukaryota</taxon>
        <taxon>Viridiplantae</taxon>
        <taxon>Streptophyta</taxon>
        <taxon>Embryophyta</taxon>
        <taxon>Tracheophyta</taxon>
        <taxon>Spermatophyta</taxon>
        <taxon>Magnoliopsida</taxon>
        <taxon>eudicotyledons</taxon>
        <taxon>Gunneridae</taxon>
        <taxon>Pentapetalae</taxon>
        <taxon>asterids</taxon>
        <taxon>campanulids</taxon>
        <taxon>Asterales</taxon>
        <taxon>Asteraceae</taxon>
        <taxon>Asteroideae</taxon>
        <taxon>Heliantheae alliance</taxon>
        <taxon>Eupatorieae</taxon>
        <taxon>Mikania</taxon>
    </lineage>
</organism>